<proteinExistence type="predicted"/>
<dbReference type="Gene3D" id="1.10.10.10">
    <property type="entry name" value="Winged helix-like DNA-binding domain superfamily/Winged helix DNA-binding domain"/>
    <property type="match status" value="1"/>
</dbReference>
<evidence type="ECO:0000256" key="2">
    <source>
        <dbReference type="ARBA" id="ARBA00023125"/>
    </source>
</evidence>
<sequence length="231" mass="25156">MTMAEDIAELILQSIVDGALPPGATLPPEADLAEKFGASRLTVREAIRILRTQNVVRINRGRGTQVNPTEDWTSLDAIMRVSAGGLGSTAFVAARLLEARRMIEVGAVQLAADRRTDDDLAELEATIARMREAGDRDDLEAVVDADLRFHAVVMRASGNPFVPLLFDSIGPLLVQTRRQTSSVPGIRRAALRHHQAILDALRHGDAQEARLAMERHLSQMDDDLRGAAPAM</sequence>
<organism evidence="5 6">
    <name type="scientific">Jiangella mangrovi</name>
    <dbReference type="NCBI Taxonomy" id="1524084"/>
    <lineage>
        <taxon>Bacteria</taxon>
        <taxon>Bacillati</taxon>
        <taxon>Actinomycetota</taxon>
        <taxon>Actinomycetes</taxon>
        <taxon>Jiangellales</taxon>
        <taxon>Jiangellaceae</taxon>
        <taxon>Jiangella</taxon>
    </lineage>
</organism>
<evidence type="ECO:0000313" key="5">
    <source>
        <dbReference type="EMBL" id="MBB5788204.1"/>
    </source>
</evidence>
<keyword evidence="6" id="KW-1185">Reference proteome</keyword>
<dbReference type="SUPFAM" id="SSF46785">
    <property type="entry name" value="Winged helix' DNA-binding domain"/>
    <property type="match status" value="1"/>
</dbReference>
<dbReference type="InterPro" id="IPR000524">
    <property type="entry name" value="Tscrpt_reg_HTH_GntR"/>
</dbReference>
<dbReference type="PANTHER" id="PTHR43537:SF5">
    <property type="entry name" value="UXU OPERON TRANSCRIPTIONAL REGULATOR"/>
    <property type="match status" value="1"/>
</dbReference>
<dbReference type="InterPro" id="IPR036388">
    <property type="entry name" value="WH-like_DNA-bd_sf"/>
</dbReference>
<dbReference type="SMART" id="SM00895">
    <property type="entry name" value="FCD"/>
    <property type="match status" value="1"/>
</dbReference>
<keyword evidence="1" id="KW-0805">Transcription regulation</keyword>
<evidence type="ECO:0000256" key="1">
    <source>
        <dbReference type="ARBA" id="ARBA00023015"/>
    </source>
</evidence>
<dbReference type="GO" id="GO:0003677">
    <property type="term" value="F:DNA binding"/>
    <property type="evidence" value="ECO:0007669"/>
    <property type="project" value="UniProtKB-KW"/>
</dbReference>
<dbReference type="CDD" id="cd07377">
    <property type="entry name" value="WHTH_GntR"/>
    <property type="match status" value="1"/>
</dbReference>
<protein>
    <submittedName>
        <fullName evidence="5">DNA-binding FadR family transcriptional regulator</fullName>
    </submittedName>
</protein>
<evidence type="ECO:0000313" key="6">
    <source>
        <dbReference type="Proteomes" id="UP000542813"/>
    </source>
</evidence>
<evidence type="ECO:0000256" key="3">
    <source>
        <dbReference type="ARBA" id="ARBA00023163"/>
    </source>
</evidence>
<dbReference type="PRINTS" id="PR00035">
    <property type="entry name" value="HTHGNTR"/>
</dbReference>
<accession>A0A7W9LLJ2</accession>
<dbReference type="EMBL" id="JACHMM010000001">
    <property type="protein sequence ID" value="MBB5788204.1"/>
    <property type="molecule type" value="Genomic_DNA"/>
</dbReference>
<dbReference type="PROSITE" id="PS50949">
    <property type="entry name" value="HTH_GNTR"/>
    <property type="match status" value="1"/>
</dbReference>
<dbReference type="SMART" id="SM00345">
    <property type="entry name" value="HTH_GNTR"/>
    <property type="match status" value="1"/>
</dbReference>
<dbReference type="Proteomes" id="UP000542813">
    <property type="component" value="Unassembled WGS sequence"/>
</dbReference>
<comment type="caution">
    <text evidence="5">The sequence shown here is derived from an EMBL/GenBank/DDBJ whole genome shotgun (WGS) entry which is preliminary data.</text>
</comment>
<gene>
    <name evidence="5" type="ORF">HD601_002779</name>
</gene>
<feature type="domain" description="HTH gntR-type" evidence="4">
    <location>
        <begin position="1"/>
        <end position="69"/>
    </location>
</feature>
<keyword evidence="3" id="KW-0804">Transcription</keyword>
<evidence type="ECO:0000259" key="4">
    <source>
        <dbReference type="PROSITE" id="PS50949"/>
    </source>
</evidence>
<dbReference type="GO" id="GO:0003700">
    <property type="term" value="F:DNA-binding transcription factor activity"/>
    <property type="evidence" value="ECO:0007669"/>
    <property type="project" value="InterPro"/>
</dbReference>
<dbReference type="Gene3D" id="1.20.120.530">
    <property type="entry name" value="GntR ligand-binding domain-like"/>
    <property type="match status" value="1"/>
</dbReference>
<dbReference type="InterPro" id="IPR008920">
    <property type="entry name" value="TF_FadR/GntR_C"/>
</dbReference>
<name>A0A7W9LLJ2_9ACTN</name>
<keyword evidence="2 5" id="KW-0238">DNA-binding</keyword>
<dbReference type="AlphaFoldDB" id="A0A7W9LLJ2"/>
<dbReference type="InterPro" id="IPR036390">
    <property type="entry name" value="WH_DNA-bd_sf"/>
</dbReference>
<reference evidence="5 6" key="1">
    <citation type="submission" date="2020-08" db="EMBL/GenBank/DDBJ databases">
        <title>Sequencing the genomes of 1000 actinobacteria strains.</title>
        <authorList>
            <person name="Klenk H.-P."/>
        </authorList>
    </citation>
    <scope>NUCLEOTIDE SEQUENCE [LARGE SCALE GENOMIC DNA]</scope>
    <source>
        <strain evidence="5 6">DSM 102122</strain>
    </source>
</reference>
<dbReference type="PANTHER" id="PTHR43537">
    <property type="entry name" value="TRANSCRIPTIONAL REGULATOR, GNTR FAMILY"/>
    <property type="match status" value="1"/>
</dbReference>
<dbReference type="InterPro" id="IPR011711">
    <property type="entry name" value="GntR_C"/>
</dbReference>
<dbReference type="SUPFAM" id="SSF48008">
    <property type="entry name" value="GntR ligand-binding domain-like"/>
    <property type="match status" value="1"/>
</dbReference>
<dbReference type="RefSeq" id="WP_184822742.1">
    <property type="nucleotide sequence ID" value="NZ_JACHMM010000001.1"/>
</dbReference>
<dbReference type="Pfam" id="PF00392">
    <property type="entry name" value="GntR"/>
    <property type="match status" value="1"/>
</dbReference>
<dbReference type="Pfam" id="PF07729">
    <property type="entry name" value="FCD"/>
    <property type="match status" value="1"/>
</dbReference>